<sequence>MTLILLLMASFNEYVIYDEYFAYRADYVAYLLFGYVTCLFVLLNNKVGKWMLIIFYLMQSVTLLPDYPDFYFKTGISIYVSIWDGVIDSPAADRVGFSINALAIGMIALTFAFLKNEPRDNQKASEKQPEQESKVSRGC</sequence>
<keyword evidence="2" id="KW-0812">Transmembrane</keyword>
<keyword evidence="4" id="KW-1185">Reference proteome</keyword>
<protein>
    <submittedName>
        <fullName evidence="3">Uncharacterized protein</fullName>
    </submittedName>
</protein>
<evidence type="ECO:0000313" key="3">
    <source>
        <dbReference type="EMBL" id="USH05697.1"/>
    </source>
</evidence>
<evidence type="ECO:0000313" key="4">
    <source>
        <dbReference type="Proteomes" id="UP001056255"/>
    </source>
</evidence>
<feature type="region of interest" description="Disordered" evidence="1">
    <location>
        <begin position="120"/>
        <end position="139"/>
    </location>
</feature>
<feature type="transmembrane region" description="Helical" evidence="2">
    <location>
        <begin position="27"/>
        <end position="43"/>
    </location>
</feature>
<feature type="transmembrane region" description="Helical" evidence="2">
    <location>
        <begin position="95"/>
        <end position="114"/>
    </location>
</feature>
<accession>A0ABY4X3D7</accession>
<evidence type="ECO:0000256" key="2">
    <source>
        <dbReference type="SAM" id="Phobius"/>
    </source>
</evidence>
<proteinExistence type="predicted"/>
<name>A0ABY4X3D7_9GAMM</name>
<organism evidence="3 4">
    <name type="scientific">Grimontia kaedaensis</name>
    <dbReference type="NCBI Taxonomy" id="2872157"/>
    <lineage>
        <taxon>Bacteria</taxon>
        <taxon>Pseudomonadati</taxon>
        <taxon>Pseudomonadota</taxon>
        <taxon>Gammaproteobacteria</taxon>
        <taxon>Vibrionales</taxon>
        <taxon>Vibrionaceae</taxon>
        <taxon>Grimontia</taxon>
    </lineage>
</organism>
<reference evidence="3" key="1">
    <citation type="submission" date="2021-08" db="EMBL/GenBank/DDBJ databases">
        <authorList>
            <person name="Sakaguchi M."/>
            <person name="Kikuchi T."/>
            <person name="Urbanczyk H."/>
        </authorList>
    </citation>
    <scope>NUCLEOTIDE SEQUENCE</scope>
    <source>
        <strain evidence="3">020920N</strain>
    </source>
</reference>
<dbReference type="Proteomes" id="UP001056255">
    <property type="component" value="Chromosome II"/>
</dbReference>
<keyword evidence="2" id="KW-0472">Membrane</keyword>
<dbReference type="EMBL" id="CP082276">
    <property type="protein sequence ID" value="USH05697.1"/>
    <property type="molecule type" value="Genomic_DNA"/>
</dbReference>
<keyword evidence="2" id="KW-1133">Transmembrane helix</keyword>
<gene>
    <name evidence="3" type="ORF">K6Q96_21815</name>
</gene>
<feature type="transmembrane region" description="Helical" evidence="2">
    <location>
        <begin position="50"/>
        <end position="67"/>
    </location>
</feature>
<evidence type="ECO:0000256" key="1">
    <source>
        <dbReference type="SAM" id="MobiDB-lite"/>
    </source>
</evidence>